<comment type="caution">
    <text evidence="1">The sequence shown here is derived from an EMBL/GenBank/DDBJ whole genome shotgun (WGS) entry which is preliminary data.</text>
</comment>
<organism evidence="1 2">
    <name type="scientific">Planktothrix serta PCC 8927</name>
    <dbReference type="NCBI Taxonomy" id="671068"/>
    <lineage>
        <taxon>Bacteria</taxon>
        <taxon>Bacillati</taxon>
        <taxon>Cyanobacteriota</taxon>
        <taxon>Cyanophyceae</taxon>
        <taxon>Oscillatoriophycideae</taxon>
        <taxon>Oscillatoriales</taxon>
        <taxon>Microcoleaceae</taxon>
        <taxon>Planktothrix</taxon>
    </lineage>
</organism>
<accession>A0A7Z9DWB9</accession>
<evidence type="ECO:0000313" key="2">
    <source>
        <dbReference type="Proteomes" id="UP000184550"/>
    </source>
</evidence>
<dbReference type="EMBL" id="CZCU02000111">
    <property type="protein sequence ID" value="VXD15075.1"/>
    <property type="molecule type" value="Genomic_DNA"/>
</dbReference>
<gene>
    <name evidence="1" type="ORF">PL8927_380013</name>
</gene>
<dbReference type="AlphaFoldDB" id="A0A7Z9DWB9"/>
<evidence type="ECO:0000313" key="1">
    <source>
        <dbReference type="EMBL" id="VXD15075.1"/>
    </source>
</evidence>
<dbReference type="Proteomes" id="UP000184550">
    <property type="component" value="Unassembled WGS sequence"/>
</dbReference>
<protein>
    <submittedName>
        <fullName evidence="1">Uncharacterized protein</fullName>
    </submittedName>
</protein>
<keyword evidence="2" id="KW-1185">Reference proteome</keyword>
<name>A0A7Z9DWB9_9CYAN</name>
<proteinExistence type="predicted"/>
<reference evidence="1" key="1">
    <citation type="submission" date="2019-10" db="EMBL/GenBank/DDBJ databases">
        <authorList>
            <consortium name="Genoscope - CEA"/>
            <person name="William W."/>
        </authorList>
    </citation>
    <scope>NUCLEOTIDE SEQUENCE [LARGE SCALE GENOMIC DNA]</scope>
    <source>
        <strain evidence="1">BBR_PRJEB10992</strain>
    </source>
</reference>
<sequence>MRMNSLRNEAAHEGNFRGSYQDVAAYADFVKRWLGSTENAQIQVSRSFPVCS</sequence>